<gene>
    <name evidence="10" type="ORF">K6V98_02350</name>
</gene>
<evidence type="ECO:0000259" key="9">
    <source>
        <dbReference type="Pfam" id="PF00768"/>
    </source>
</evidence>
<keyword evidence="5" id="KW-0573">Peptidoglycan synthesis</keyword>
<evidence type="ECO:0000313" key="11">
    <source>
        <dbReference type="Proteomes" id="UP000700908"/>
    </source>
</evidence>
<dbReference type="InterPro" id="IPR018044">
    <property type="entry name" value="Peptidase_S11"/>
</dbReference>
<comment type="caution">
    <text evidence="10">The sequence shown here is derived from an EMBL/GenBank/DDBJ whole genome shotgun (WGS) entry which is preliminary data.</text>
</comment>
<evidence type="ECO:0000256" key="2">
    <source>
        <dbReference type="ARBA" id="ARBA00022729"/>
    </source>
</evidence>
<dbReference type="SUPFAM" id="SSF56601">
    <property type="entry name" value="beta-lactamase/transpeptidase-like"/>
    <property type="match status" value="1"/>
</dbReference>
<dbReference type="Gene3D" id="3.40.710.10">
    <property type="entry name" value="DD-peptidase/beta-lactamase superfamily"/>
    <property type="match status" value="1"/>
</dbReference>
<dbReference type="Pfam" id="PF00768">
    <property type="entry name" value="Peptidase_S11"/>
    <property type="match status" value="1"/>
</dbReference>
<keyword evidence="3 10" id="KW-0378">Hydrolase</keyword>
<comment type="similarity">
    <text evidence="1 7">Belongs to the peptidase S11 family.</text>
</comment>
<reference evidence="10 11" key="1">
    <citation type="submission" date="2021-08" db="EMBL/GenBank/DDBJ databases">
        <title>Collinsella faecalis sp. nov. isolated from swine faeces.</title>
        <authorList>
            <person name="Oh B.S."/>
            <person name="Lee J.H."/>
        </authorList>
    </citation>
    <scope>NUCLEOTIDE SEQUENCE [LARGE SCALE GENOMIC DNA]</scope>
    <source>
        <strain evidence="10 11">AGMB00827</strain>
    </source>
</reference>
<dbReference type="EMBL" id="JAIMFO010000004">
    <property type="protein sequence ID" value="MBY4797207.1"/>
    <property type="molecule type" value="Genomic_DNA"/>
</dbReference>
<dbReference type="InterPro" id="IPR001967">
    <property type="entry name" value="Peptidase_S11_N"/>
</dbReference>
<evidence type="ECO:0000256" key="7">
    <source>
        <dbReference type="RuleBase" id="RU004016"/>
    </source>
</evidence>
<evidence type="ECO:0000256" key="6">
    <source>
        <dbReference type="ARBA" id="ARBA00023316"/>
    </source>
</evidence>
<feature type="domain" description="Peptidase S11 D-alanyl-D-alanine carboxypeptidase A N-terminal" evidence="9">
    <location>
        <begin position="59"/>
        <end position="298"/>
    </location>
</feature>
<dbReference type="GO" id="GO:0016787">
    <property type="term" value="F:hydrolase activity"/>
    <property type="evidence" value="ECO:0007669"/>
    <property type="project" value="UniProtKB-KW"/>
</dbReference>
<proteinExistence type="inferred from homology"/>
<feature type="signal peptide" evidence="8">
    <location>
        <begin position="1"/>
        <end position="38"/>
    </location>
</feature>
<protein>
    <submittedName>
        <fullName evidence="10">Serine hydrolase</fullName>
    </submittedName>
</protein>
<feature type="chain" id="PRO_5045718805" evidence="8">
    <location>
        <begin position="39"/>
        <end position="457"/>
    </location>
</feature>
<evidence type="ECO:0000256" key="1">
    <source>
        <dbReference type="ARBA" id="ARBA00007164"/>
    </source>
</evidence>
<evidence type="ECO:0000313" key="10">
    <source>
        <dbReference type="EMBL" id="MBY4797207.1"/>
    </source>
</evidence>
<evidence type="ECO:0000256" key="8">
    <source>
        <dbReference type="SAM" id="SignalP"/>
    </source>
</evidence>
<evidence type="ECO:0000256" key="4">
    <source>
        <dbReference type="ARBA" id="ARBA00022960"/>
    </source>
</evidence>
<keyword evidence="2 8" id="KW-0732">Signal</keyword>
<dbReference type="PANTHER" id="PTHR21581">
    <property type="entry name" value="D-ALANYL-D-ALANINE CARBOXYPEPTIDASE"/>
    <property type="match status" value="1"/>
</dbReference>
<organism evidence="10 11">
    <name type="scientific">Collinsella ureilytica</name>
    <dbReference type="NCBI Taxonomy" id="2869515"/>
    <lineage>
        <taxon>Bacteria</taxon>
        <taxon>Bacillati</taxon>
        <taxon>Actinomycetota</taxon>
        <taxon>Coriobacteriia</taxon>
        <taxon>Coriobacteriales</taxon>
        <taxon>Coriobacteriaceae</taxon>
        <taxon>Collinsella</taxon>
    </lineage>
</organism>
<sequence>MSHQVARAPKARHTFAACLASALIALALLLALPQTAEATRLDTDMVLGQTASAQGISEVDMPDLECHAAIVVGKDGTTYFERNADEEIKIASITKVMTAIVALEHAKLADTITVDEAAAKVGQSSADLKEGDTMPLSTALKALLVTSGNDAAMAIATTIGKKIDPASANPYKTFVEAMNTKAAELGMEHSLFENPHGLDFDGWEGELHSSARDVATMYAYAMQNEDFRRIDADGDPMMVVKGADGAERSIKILVRNEILGQGGNIGGKTGGTYIALQCFVGAFSQDAGGEIYTVTLGSDGSDQRWADTRALANWYYGHTVDYPLVASERTTADGRPLIARVPNRAWSDKTVEVTATDPDAAVSLFNLAGKVELHPEYRAIDGGVRAGDTVGSLVVKQAGKELGKVDLVSAENQDGPDPLSYLLVLIDRAIRFFTGEPGQASAEEFFETPDALALSAH</sequence>
<keyword evidence="6" id="KW-0961">Cell wall biogenesis/degradation</keyword>
<dbReference type="PANTHER" id="PTHR21581:SF6">
    <property type="entry name" value="TRAFFICKING PROTEIN PARTICLE COMPLEX SUBUNIT 12"/>
    <property type="match status" value="1"/>
</dbReference>
<accession>A0ABS7MIU3</accession>
<dbReference type="Proteomes" id="UP000700908">
    <property type="component" value="Unassembled WGS sequence"/>
</dbReference>
<dbReference type="PRINTS" id="PR00725">
    <property type="entry name" value="DADACBPTASE1"/>
</dbReference>
<keyword evidence="11" id="KW-1185">Reference proteome</keyword>
<evidence type="ECO:0000256" key="5">
    <source>
        <dbReference type="ARBA" id="ARBA00022984"/>
    </source>
</evidence>
<keyword evidence="4" id="KW-0133">Cell shape</keyword>
<evidence type="ECO:0000256" key="3">
    <source>
        <dbReference type="ARBA" id="ARBA00022801"/>
    </source>
</evidence>
<name>A0ABS7MIU3_9ACTN</name>
<dbReference type="InterPro" id="IPR012338">
    <property type="entry name" value="Beta-lactam/transpept-like"/>
</dbReference>